<sequence>MVHEAAHIFHNCKRETIGRRATRTREWLLEIDFGKRETFTYACEAYSRLLALGDGPRERQRLLAGEAAAARGTRAGIDAAR</sequence>
<dbReference type="PATRIC" id="fig|1454003.3.peg.1068"/>
<dbReference type="AlphaFoldDB" id="A0A011PXG4"/>
<protein>
    <submittedName>
        <fullName evidence="1">Uncharacterized protein</fullName>
    </submittedName>
</protein>
<gene>
    <name evidence="1" type="ORF">AW10_01030</name>
</gene>
<dbReference type="EMBL" id="JEMX01000019">
    <property type="protein sequence ID" value="EXI81722.1"/>
    <property type="molecule type" value="Genomic_DNA"/>
</dbReference>
<dbReference type="Proteomes" id="UP000021816">
    <property type="component" value="Unassembled WGS sequence"/>
</dbReference>
<evidence type="ECO:0000313" key="2">
    <source>
        <dbReference type="Proteomes" id="UP000021816"/>
    </source>
</evidence>
<name>A0A011PXG4_9PROT</name>
<reference evidence="1 2" key="1">
    <citation type="submission" date="2014-02" db="EMBL/GenBank/DDBJ databases">
        <title>Expanding our view of genomic diversity in Candidatus Accumulibacter clades.</title>
        <authorList>
            <person name="Skennerton C.T."/>
            <person name="Barr J.J."/>
            <person name="Slater F.R."/>
            <person name="Bond P.L."/>
            <person name="Tyson G.W."/>
        </authorList>
    </citation>
    <scope>NUCLEOTIDE SEQUENCE [LARGE SCALE GENOMIC DNA]</scope>
    <source>
        <strain evidence="2">BA-92</strain>
    </source>
</reference>
<evidence type="ECO:0000313" key="1">
    <source>
        <dbReference type="EMBL" id="EXI81722.1"/>
    </source>
</evidence>
<organism evidence="1 2">
    <name type="scientific">Candidatus Accumulibacter appositus</name>
    <dbReference type="NCBI Taxonomy" id="1454003"/>
    <lineage>
        <taxon>Bacteria</taxon>
        <taxon>Pseudomonadati</taxon>
        <taxon>Pseudomonadota</taxon>
        <taxon>Betaproteobacteria</taxon>
        <taxon>Candidatus Accumulibacter</taxon>
    </lineage>
</organism>
<accession>A0A011PXG4</accession>
<comment type="caution">
    <text evidence="1">The sequence shown here is derived from an EMBL/GenBank/DDBJ whole genome shotgun (WGS) entry which is preliminary data.</text>
</comment>
<proteinExistence type="predicted"/>